<evidence type="ECO:0000256" key="1">
    <source>
        <dbReference type="ARBA" id="ARBA00004651"/>
    </source>
</evidence>
<dbReference type="Pfam" id="PF03253">
    <property type="entry name" value="UT"/>
    <property type="match status" value="1"/>
</dbReference>
<reference evidence="8" key="1">
    <citation type="submission" date="2021-08" db="EMBL/GenBank/DDBJ databases">
        <title>Flavobacterium sp. strain CC-SYL302.</title>
        <authorList>
            <person name="Lin S.-Y."/>
            <person name="Lee T.-H."/>
            <person name="Young C.-C."/>
        </authorList>
    </citation>
    <scope>NUCLEOTIDE SEQUENCE</scope>
    <source>
        <strain evidence="8">CC-SYL302</strain>
    </source>
</reference>
<comment type="subcellular location">
    <subcellularLocation>
        <location evidence="1">Cell membrane</location>
        <topology evidence="1">Multi-pass membrane protein</topology>
    </subcellularLocation>
</comment>
<sequence length="303" mass="33890">MNNVVLYYFKAFFRGIAQIMLQENAITGILFFIAICYDSLEMGICAAMCNIVAIIMAKLLKYDAGEIGSGLYGFNPTLIGIALIVFFEPSTAVYLTMFVATILATFLMHWALKRGLPAYTFPFVLFTWLSMYFLDATHLGVRVVSTAEKIIQESNNITILINAFAEVLLQGTFVAGLLFFVGVFISRPLQALYGFAAVIISVFIARNYEVSNTLIGAGMFSFNAVLCGIAMGEDKVRAGIYVLISVIIGTYVDIFMMDLDITTLTFPFVFAMWVMFPIKKLDEWIVSKVRGTQFHKFLNQDFK</sequence>
<feature type="transmembrane region" description="Helical" evidence="7">
    <location>
        <begin position="191"/>
        <end position="208"/>
    </location>
</feature>
<feature type="transmembrane region" description="Helical" evidence="7">
    <location>
        <begin position="119"/>
        <end position="139"/>
    </location>
</feature>
<evidence type="ECO:0000256" key="2">
    <source>
        <dbReference type="ARBA" id="ARBA00005914"/>
    </source>
</evidence>
<dbReference type="PIRSF" id="PIRSF016502">
    <property type="entry name" value="Urea_transporter"/>
    <property type="match status" value="1"/>
</dbReference>
<feature type="transmembrane region" description="Helical" evidence="7">
    <location>
        <begin position="238"/>
        <end position="255"/>
    </location>
</feature>
<keyword evidence="5 7" id="KW-1133">Transmembrane helix</keyword>
<name>A0ABY6M1I4_9FLAO</name>
<feature type="transmembrane region" description="Helical" evidence="7">
    <location>
        <begin position="159"/>
        <end position="184"/>
    </location>
</feature>
<protein>
    <submittedName>
        <fullName evidence="8">Urea transporter</fullName>
    </submittedName>
</protein>
<dbReference type="EMBL" id="CP081495">
    <property type="protein sequence ID" value="UYW02296.1"/>
    <property type="molecule type" value="Genomic_DNA"/>
</dbReference>
<feature type="transmembrane region" description="Helical" evidence="7">
    <location>
        <begin position="29"/>
        <end position="57"/>
    </location>
</feature>
<evidence type="ECO:0000313" key="9">
    <source>
        <dbReference type="Proteomes" id="UP001163328"/>
    </source>
</evidence>
<evidence type="ECO:0000313" key="8">
    <source>
        <dbReference type="EMBL" id="UYW02296.1"/>
    </source>
</evidence>
<evidence type="ECO:0000256" key="5">
    <source>
        <dbReference type="ARBA" id="ARBA00022989"/>
    </source>
</evidence>
<keyword evidence="3" id="KW-1003">Cell membrane</keyword>
<dbReference type="RefSeq" id="WP_264434822.1">
    <property type="nucleotide sequence ID" value="NZ_CP081495.1"/>
</dbReference>
<evidence type="ECO:0000256" key="7">
    <source>
        <dbReference type="SAM" id="Phobius"/>
    </source>
</evidence>
<feature type="transmembrane region" description="Helical" evidence="7">
    <location>
        <begin position="93"/>
        <end position="112"/>
    </location>
</feature>
<feature type="transmembrane region" description="Helical" evidence="7">
    <location>
        <begin position="214"/>
        <end position="231"/>
    </location>
</feature>
<evidence type="ECO:0000256" key="4">
    <source>
        <dbReference type="ARBA" id="ARBA00022692"/>
    </source>
</evidence>
<dbReference type="Proteomes" id="UP001163328">
    <property type="component" value="Chromosome"/>
</dbReference>
<dbReference type="Gene3D" id="1.10.3430.10">
    <property type="entry name" value="Ammonium transporter AmtB like domains"/>
    <property type="match status" value="1"/>
</dbReference>
<dbReference type="InterPro" id="IPR029020">
    <property type="entry name" value="Ammonium/urea_transptr"/>
</dbReference>
<dbReference type="PANTHER" id="PTHR10464">
    <property type="entry name" value="UREA TRANSPORTER"/>
    <property type="match status" value="1"/>
</dbReference>
<proteinExistence type="inferred from homology"/>
<feature type="transmembrane region" description="Helical" evidence="7">
    <location>
        <begin position="69"/>
        <end position="87"/>
    </location>
</feature>
<accession>A0ABY6M1I4</accession>
<evidence type="ECO:0000256" key="6">
    <source>
        <dbReference type="ARBA" id="ARBA00023136"/>
    </source>
</evidence>
<comment type="similarity">
    <text evidence="2">Belongs to the urea transporter family.</text>
</comment>
<evidence type="ECO:0000256" key="3">
    <source>
        <dbReference type="ARBA" id="ARBA00022475"/>
    </source>
</evidence>
<keyword evidence="9" id="KW-1185">Reference proteome</keyword>
<keyword evidence="4 7" id="KW-0812">Transmembrane</keyword>
<keyword evidence="6 7" id="KW-0472">Membrane</keyword>
<feature type="transmembrane region" description="Helical" evidence="7">
    <location>
        <begin position="261"/>
        <end position="278"/>
    </location>
</feature>
<dbReference type="PANTHER" id="PTHR10464:SF4">
    <property type="entry name" value="UREA TRANSPORTER"/>
    <property type="match status" value="1"/>
</dbReference>
<gene>
    <name evidence="8" type="ORF">K5I29_05185</name>
</gene>
<organism evidence="8 9">
    <name type="scientific">Flavobacterium agricola</name>
    <dbReference type="NCBI Taxonomy" id="2870839"/>
    <lineage>
        <taxon>Bacteria</taxon>
        <taxon>Pseudomonadati</taxon>
        <taxon>Bacteroidota</taxon>
        <taxon>Flavobacteriia</taxon>
        <taxon>Flavobacteriales</taxon>
        <taxon>Flavobacteriaceae</taxon>
        <taxon>Flavobacterium</taxon>
    </lineage>
</organism>
<dbReference type="InterPro" id="IPR004937">
    <property type="entry name" value="Urea_transporter"/>
</dbReference>